<comment type="caution">
    <text evidence="3">The sequence shown here is derived from an EMBL/GenBank/DDBJ whole genome shotgun (WGS) entry which is preliminary data.</text>
</comment>
<dbReference type="InterPro" id="IPR002878">
    <property type="entry name" value="ChsH2_C"/>
</dbReference>
<gene>
    <name evidence="3" type="ORF">ENG09_07175</name>
</gene>
<dbReference type="PANTHER" id="PTHR34075:SF5">
    <property type="entry name" value="BLR3430 PROTEIN"/>
    <property type="match status" value="1"/>
</dbReference>
<reference evidence="3" key="1">
    <citation type="journal article" date="2020" name="mSystems">
        <title>Genome- and Community-Level Interaction Insights into Carbon Utilization and Element Cycling Functions of Hydrothermarchaeota in Hydrothermal Sediment.</title>
        <authorList>
            <person name="Zhou Z."/>
            <person name="Liu Y."/>
            <person name="Xu W."/>
            <person name="Pan J."/>
            <person name="Luo Z.H."/>
            <person name="Li M."/>
        </authorList>
    </citation>
    <scope>NUCLEOTIDE SEQUENCE [LARGE SCALE GENOMIC DNA]</scope>
    <source>
        <strain evidence="3">HyVt-185</strain>
    </source>
</reference>
<dbReference type="InterPro" id="IPR022002">
    <property type="entry name" value="ChsH2_Znr"/>
</dbReference>
<evidence type="ECO:0000259" key="2">
    <source>
        <dbReference type="Pfam" id="PF12172"/>
    </source>
</evidence>
<dbReference type="EMBL" id="DQZR01000297">
    <property type="protein sequence ID" value="HDM37001.1"/>
    <property type="molecule type" value="Genomic_DNA"/>
</dbReference>
<organism evidence="3">
    <name type="scientific">Candidatus Syntropharchaeum butanivorans</name>
    <dbReference type="NCBI Taxonomy" id="1839936"/>
    <lineage>
        <taxon>Archaea</taxon>
        <taxon>Methanobacteriati</taxon>
        <taxon>Methanobacteriota</taxon>
        <taxon>Stenosarchaea group</taxon>
        <taxon>Methanomicrobia</taxon>
        <taxon>Methanosarcinales</taxon>
        <taxon>ANME-2 cluster</taxon>
        <taxon>Candidatus Syntropharchaeum</taxon>
    </lineage>
</organism>
<protein>
    <submittedName>
        <fullName evidence="3">Zn-ribbon domain-containing OB-fold protein</fullName>
    </submittedName>
</protein>
<dbReference type="Proteomes" id="UP000885863">
    <property type="component" value="Unassembled WGS sequence"/>
</dbReference>
<name>A0A7C1B9X3_9EURY</name>
<feature type="domain" description="ChsH2 rubredoxin-like zinc ribbon" evidence="2">
    <location>
        <begin position="28"/>
        <end position="58"/>
    </location>
</feature>
<dbReference type="PANTHER" id="PTHR34075">
    <property type="entry name" value="BLR3430 PROTEIN"/>
    <property type="match status" value="1"/>
</dbReference>
<accession>A0A7C1B9X3</accession>
<dbReference type="Gene3D" id="6.10.30.10">
    <property type="match status" value="1"/>
</dbReference>
<dbReference type="InterPro" id="IPR052513">
    <property type="entry name" value="Thioester_dehydratase-like"/>
</dbReference>
<evidence type="ECO:0000313" key="3">
    <source>
        <dbReference type="EMBL" id="HDM37001.1"/>
    </source>
</evidence>
<dbReference type="Pfam" id="PF01796">
    <property type="entry name" value="OB_ChsH2_C"/>
    <property type="match status" value="1"/>
</dbReference>
<dbReference type="AlphaFoldDB" id="A0A7C1B9X3"/>
<feature type="domain" description="ChsH2 C-terminal OB-fold" evidence="1">
    <location>
        <begin position="67"/>
        <end position="127"/>
    </location>
</feature>
<dbReference type="SUPFAM" id="SSF50249">
    <property type="entry name" value="Nucleic acid-binding proteins"/>
    <property type="match status" value="1"/>
</dbReference>
<dbReference type="Pfam" id="PF12172">
    <property type="entry name" value="zf-ChsH2"/>
    <property type="match status" value="1"/>
</dbReference>
<dbReference type="InterPro" id="IPR012340">
    <property type="entry name" value="NA-bd_OB-fold"/>
</dbReference>
<proteinExistence type="predicted"/>
<evidence type="ECO:0000259" key="1">
    <source>
        <dbReference type="Pfam" id="PF01796"/>
    </source>
</evidence>
<sequence length="154" mass="17004">MAGRDVEGILAEMESAYKYPLTYGEWSEALKEGKIKGIRCKECGAITAPPFSVCQRCRTPFRDFEIVDLSGQGEIMSYTIIFTSPEGFEGPYVVALVKTDEGAWIPARLDVDVERAQKEFLVGKRVNFSGPVVIPGDKFNSGQERVNPVFSLTG</sequence>